<comment type="caution">
    <text evidence="5">The sequence shown here is derived from an EMBL/GenBank/DDBJ whole genome shotgun (WGS) entry which is preliminary data.</text>
</comment>
<dbReference type="InterPro" id="IPR051010">
    <property type="entry name" value="BCAA_transport"/>
</dbReference>
<dbReference type="AlphaFoldDB" id="A0A9X3IS93"/>
<proteinExistence type="inferred from homology"/>
<sequence>MKIRMLAVVASGLLLSSAVLAEGISDNKISIGVMADMSGVYADICGKGCVTAAQMAVDDFGGQVAGKPIEIVSADDKNNPDEAAAIAHQWIVNQGVDVIAGLVSSSVTAAVIEETNAAGRMVLISGAGSNAFSTSSCSPNIAHWTYDVVALANGTVKPMVQDGKRKWFFITADYAFGHALEEVASNVISANGGTVTGSVRVPLGAHDFSPYVRQALDSGADVVALANAGDDFVHALEAAAKAGVMERMDVVGLLVFLQSARALDPAIAAGMRLTTGFYWDMDEATRQWSARFKARHGDMPSMVHAGVYSAVSHYLRNVAETGTDNTPVVMSSMKKNRPSDFFARRARLRPDGRMIHDMYQVRIKKASERRNPDDIFAIETISTGVQVYDPMASSCSFR</sequence>
<name>A0A9X3IS93_9GAMM</name>
<evidence type="ECO:0000313" key="5">
    <source>
        <dbReference type="EMBL" id="MCY0963908.1"/>
    </source>
</evidence>
<evidence type="ECO:0000313" key="6">
    <source>
        <dbReference type="Proteomes" id="UP001150830"/>
    </source>
</evidence>
<dbReference type="CDD" id="cd06327">
    <property type="entry name" value="PBP1_SBP-like"/>
    <property type="match status" value="1"/>
</dbReference>
<organism evidence="5 6">
    <name type="scientific">Parathalassolituus penaei</name>
    <dbReference type="NCBI Taxonomy" id="2997323"/>
    <lineage>
        <taxon>Bacteria</taxon>
        <taxon>Pseudomonadati</taxon>
        <taxon>Pseudomonadota</taxon>
        <taxon>Gammaproteobacteria</taxon>
        <taxon>Oceanospirillales</taxon>
        <taxon>Oceanospirillaceae</taxon>
        <taxon>Parathalassolituus</taxon>
    </lineage>
</organism>
<keyword evidence="6" id="KW-1185">Reference proteome</keyword>
<accession>A0A9X3IS93</accession>
<evidence type="ECO:0000259" key="4">
    <source>
        <dbReference type="Pfam" id="PF13458"/>
    </source>
</evidence>
<dbReference type="InterPro" id="IPR028081">
    <property type="entry name" value="Leu-bd"/>
</dbReference>
<evidence type="ECO:0000256" key="1">
    <source>
        <dbReference type="ARBA" id="ARBA00010062"/>
    </source>
</evidence>
<dbReference type="PANTHER" id="PTHR30483:SF6">
    <property type="entry name" value="PERIPLASMIC BINDING PROTEIN OF ABC TRANSPORTER FOR NATURAL AMINO ACIDS"/>
    <property type="match status" value="1"/>
</dbReference>
<evidence type="ECO:0000256" key="2">
    <source>
        <dbReference type="ARBA" id="ARBA00022729"/>
    </source>
</evidence>
<keyword evidence="2 3" id="KW-0732">Signal</keyword>
<dbReference type="Proteomes" id="UP001150830">
    <property type="component" value="Unassembled WGS sequence"/>
</dbReference>
<protein>
    <submittedName>
        <fullName evidence="5">ABC transporter substrate-binding protein</fullName>
    </submittedName>
</protein>
<dbReference type="Pfam" id="PF13458">
    <property type="entry name" value="Peripla_BP_6"/>
    <property type="match status" value="1"/>
</dbReference>
<dbReference type="RefSeq" id="WP_283172127.1">
    <property type="nucleotide sequence ID" value="NZ_JAPNOA010000007.1"/>
</dbReference>
<dbReference type="PANTHER" id="PTHR30483">
    <property type="entry name" value="LEUCINE-SPECIFIC-BINDING PROTEIN"/>
    <property type="match status" value="1"/>
</dbReference>
<evidence type="ECO:0000256" key="3">
    <source>
        <dbReference type="SAM" id="SignalP"/>
    </source>
</evidence>
<comment type="similarity">
    <text evidence="1">Belongs to the leucine-binding protein family.</text>
</comment>
<gene>
    <name evidence="5" type="ORF">OUO13_01755</name>
</gene>
<reference evidence="5" key="1">
    <citation type="submission" date="2022-11" db="EMBL/GenBank/DDBJ databases">
        <title>Parathalassolutuus dongxingensis gen. nov., sp. nov., a novel member of family Oceanospirillaceae isolated from a coastal shrimp pond in Guangxi, China.</title>
        <authorList>
            <person name="Chen H."/>
        </authorList>
    </citation>
    <scope>NUCLEOTIDE SEQUENCE</scope>
    <source>
        <strain evidence="5">G-43</strain>
    </source>
</reference>
<dbReference type="InterPro" id="IPR028082">
    <property type="entry name" value="Peripla_BP_I"/>
</dbReference>
<dbReference type="EMBL" id="JAPNOA010000007">
    <property type="protein sequence ID" value="MCY0963908.1"/>
    <property type="molecule type" value="Genomic_DNA"/>
</dbReference>
<feature type="domain" description="Leucine-binding protein" evidence="4">
    <location>
        <begin position="28"/>
        <end position="366"/>
    </location>
</feature>
<feature type="chain" id="PRO_5040787517" evidence="3">
    <location>
        <begin position="22"/>
        <end position="398"/>
    </location>
</feature>
<dbReference type="Gene3D" id="3.40.50.2300">
    <property type="match status" value="2"/>
</dbReference>
<dbReference type="SUPFAM" id="SSF53822">
    <property type="entry name" value="Periplasmic binding protein-like I"/>
    <property type="match status" value="1"/>
</dbReference>
<feature type="signal peptide" evidence="3">
    <location>
        <begin position="1"/>
        <end position="21"/>
    </location>
</feature>